<reference evidence="3 4" key="1">
    <citation type="journal article" date="2012" name="J. Bacteriol.">
        <title>Genome Sequence of Nitratireductor indicus Type Strain C115.</title>
        <authorList>
            <person name="Lai Q."/>
            <person name="Li G."/>
            <person name="Yu Z."/>
            <person name="Shao Z."/>
        </authorList>
    </citation>
    <scope>NUCLEOTIDE SEQUENCE [LARGE SCALE GENOMIC DNA]</scope>
    <source>
        <strain evidence="3 4">C115</strain>
    </source>
</reference>
<dbReference type="RefSeq" id="WP_009451386.1">
    <property type="nucleotide sequence ID" value="NZ_AMSI01000011.1"/>
</dbReference>
<evidence type="ECO:0000313" key="3">
    <source>
        <dbReference type="EMBL" id="EKF41370.1"/>
    </source>
</evidence>
<dbReference type="Proteomes" id="UP000007374">
    <property type="component" value="Unassembled WGS sequence"/>
</dbReference>
<feature type="compositionally biased region" description="Low complexity" evidence="1">
    <location>
        <begin position="106"/>
        <end position="119"/>
    </location>
</feature>
<gene>
    <name evidence="3" type="ORF">NA8A_16001</name>
</gene>
<dbReference type="AlphaFoldDB" id="K2NPS5"/>
<evidence type="ECO:0000313" key="4">
    <source>
        <dbReference type="Proteomes" id="UP000007374"/>
    </source>
</evidence>
<organism evidence="3 4">
    <name type="scientific">Nitratireductor indicus C115</name>
    <dbReference type="NCBI Taxonomy" id="1231190"/>
    <lineage>
        <taxon>Bacteria</taxon>
        <taxon>Pseudomonadati</taxon>
        <taxon>Pseudomonadota</taxon>
        <taxon>Alphaproteobacteria</taxon>
        <taxon>Hyphomicrobiales</taxon>
        <taxon>Phyllobacteriaceae</taxon>
        <taxon>Nitratireductor</taxon>
    </lineage>
</organism>
<feature type="region of interest" description="Disordered" evidence="1">
    <location>
        <begin position="99"/>
        <end position="148"/>
    </location>
</feature>
<dbReference type="STRING" id="721133.SAMN05216176_111108"/>
<comment type="caution">
    <text evidence="3">The sequence shown here is derived from an EMBL/GenBank/DDBJ whole genome shotgun (WGS) entry which is preliminary data.</text>
</comment>
<name>K2NPS5_9HYPH</name>
<dbReference type="PATRIC" id="fig|1231190.3.peg.3313"/>
<protein>
    <submittedName>
        <fullName evidence="3">Uncharacterized protein</fullName>
    </submittedName>
</protein>
<proteinExistence type="predicted"/>
<feature type="signal peptide" evidence="2">
    <location>
        <begin position="1"/>
        <end position="20"/>
    </location>
</feature>
<sequence>MTRFYHAIPLLLLVTVKASAHETSIQQLEWNQAEEGLPYAILAPSIVAAHETQPSDMTPSILARGRPGEITEAISLRHRHLPAFLPALIRGGVVTKSSTPALAQMPAAKPKAASKTGSKSGKEKDDKEVAEDANTAGKKPMRPAGVQR</sequence>
<keyword evidence="2" id="KW-0732">Signal</keyword>
<evidence type="ECO:0000256" key="2">
    <source>
        <dbReference type="SAM" id="SignalP"/>
    </source>
</evidence>
<feature type="chain" id="PRO_5003865673" evidence="2">
    <location>
        <begin position="21"/>
        <end position="148"/>
    </location>
</feature>
<evidence type="ECO:0000256" key="1">
    <source>
        <dbReference type="SAM" id="MobiDB-lite"/>
    </source>
</evidence>
<accession>K2NPS5</accession>
<keyword evidence="4" id="KW-1185">Reference proteome</keyword>
<dbReference type="EMBL" id="AMSI01000011">
    <property type="protein sequence ID" value="EKF41370.1"/>
    <property type="molecule type" value="Genomic_DNA"/>
</dbReference>